<comment type="caution">
    <text evidence="1">The sequence shown here is derived from an EMBL/GenBank/DDBJ whole genome shotgun (WGS) entry which is preliminary data.</text>
</comment>
<dbReference type="Pfam" id="PF12796">
    <property type="entry name" value="Ank_2"/>
    <property type="match status" value="1"/>
</dbReference>
<reference evidence="1" key="1">
    <citation type="submission" date="2022-11" db="EMBL/GenBank/DDBJ databases">
        <authorList>
            <person name="Scott C."/>
            <person name="Bruce N."/>
        </authorList>
    </citation>
    <scope>NUCLEOTIDE SEQUENCE</scope>
</reference>
<organism evidence="1 2">
    <name type="scientific">Parascedosporium putredinis</name>
    <dbReference type="NCBI Taxonomy" id="1442378"/>
    <lineage>
        <taxon>Eukaryota</taxon>
        <taxon>Fungi</taxon>
        <taxon>Dikarya</taxon>
        <taxon>Ascomycota</taxon>
        <taxon>Pezizomycotina</taxon>
        <taxon>Sordariomycetes</taxon>
        <taxon>Hypocreomycetidae</taxon>
        <taxon>Microascales</taxon>
        <taxon>Microascaceae</taxon>
        <taxon>Parascedosporium</taxon>
    </lineage>
</organism>
<dbReference type="InterPro" id="IPR036770">
    <property type="entry name" value="Ankyrin_rpt-contain_sf"/>
</dbReference>
<dbReference type="PANTHER" id="PTHR24121">
    <property type="entry name" value="NO MECHANORECEPTOR POTENTIAL C, ISOFORM D-RELATED"/>
    <property type="match status" value="1"/>
</dbReference>
<keyword evidence="2" id="KW-1185">Reference proteome</keyword>
<gene>
    <name evidence="1" type="ORF">PPNO1_LOCUS5471</name>
</gene>
<evidence type="ECO:0008006" key="3">
    <source>
        <dbReference type="Google" id="ProtNLM"/>
    </source>
</evidence>
<proteinExistence type="predicted"/>
<dbReference type="SUPFAM" id="SSF81901">
    <property type="entry name" value="HCP-like"/>
    <property type="match status" value="1"/>
</dbReference>
<dbReference type="AlphaFoldDB" id="A0A9P1H350"/>
<dbReference type="Proteomes" id="UP000838763">
    <property type="component" value="Unassembled WGS sequence"/>
</dbReference>
<dbReference type="Gene3D" id="1.25.40.20">
    <property type="entry name" value="Ankyrin repeat-containing domain"/>
    <property type="match status" value="1"/>
</dbReference>
<dbReference type="Gene3D" id="1.25.40.10">
    <property type="entry name" value="Tetratricopeptide repeat domain"/>
    <property type="match status" value="1"/>
</dbReference>
<evidence type="ECO:0000313" key="2">
    <source>
        <dbReference type="Proteomes" id="UP000838763"/>
    </source>
</evidence>
<dbReference type="SUPFAM" id="SSF48403">
    <property type="entry name" value="Ankyrin repeat"/>
    <property type="match status" value="1"/>
</dbReference>
<dbReference type="PANTHER" id="PTHR24121:SF21">
    <property type="entry name" value="ANKYRIN REPEAT FAMILY PROTEIN"/>
    <property type="match status" value="1"/>
</dbReference>
<evidence type="ECO:0000313" key="1">
    <source>
        <dbReference type="EMBL" id="CAI4215794.1"/>
    </source>
</evidence>
<dbReference type="InterPro" id="IPR002110">
    <property type="entry name" value="Ankyrin_rpt"/>
</dbReference>
<protein>
    <recommendedName>
        <fullName evidence="3">Ankyrin repeat protein</fullName>
    </recommendedName>
</protein>
<dbReference type="InterPro" id="IPR011990">
    <property type="entry name" value="TPR-like_helical_dom_sf"/>
</dbReference>
<name>A0A9P1H350_9PEZI</name>
<sequence>MEACVCLIEKFEAENYAPSGTRQRQSYEGLPVVPPLNVIEKMTIGYHTLSQCSHQLKEFITQKLLVIARNPSDPRNAAAGWELVVCYFSGFGVKQNPEMAAFWLEFARENNIEAAQTYYEALSGAISQRYERNLQKESLVVSKLVPDKALVVEPGSGLCRVETVLEETEGEFVSAPAASTTTAVDDSTSYFVGFDEEGALDDDPFLPDNLMPEPLCQAARDGDLNALKSLISADSAVVNSQDPSGNTPLLIAAIHKQYEVMDYLLSETETDASIPNRMGQTVLHLMATFPPSEIWRFAPRLASTASLGQESLPVWQETNRTIFSLGLRCCPILNSILHRNNALLDALLKMAHADDAISVCRICELGSRFRRVLAISLALFYADALEAIMAHLQSHKAGYDFDLRNINVWTGQELLPLSKVPFHNVAIAALDLPENFFRAMVYGDKFADVLQRTMRFLLAMDNADRDRLARMMLCAAIEGGSLDAVDFLLQENKESAKEPLWWLLQRSYRPTWPDISSPTMKLAISLGQREIFDRLVEENSSVWKTYAYIRCSLPECWIGDSLWSRAVMRFLGPHALFGTRQPQHQHHFNLVRAALEHAVSAQHQDHYFCLVSHKSQTLTSLSRARPDFLLHRSLIHISGPLMS</sequence>
<dbReference type="EMBL" id="CALLCH030000013">
    <property type="protein sequence ID" value="CAI4215794.1"/>
    <property type="molecule type" value="Genomic_DNA"/>
</dbReference>
<accession>A0A9P1H350</accession>
<dbReference type="OrthoDB" id="4062651at2759"/>